<evidence type="ECO:0000256" key="14">
    <source>
        <dbReference type="ARBA" id="ARBA00044536"/>
    </source>
</evidence>
<gene>
    <name evidence="17" type="ORF">AAG570_010524</name>
</gene>
<name>A0ABD0YMW4_9HEMI</name>
<keyword evidence="18" id="KW-1185">Reference proteome</keyword>
<dbReference type="PANTHER" id="PTHR13547:SF1">
    <property type="entry name" value="MITOCHONDRIAL RIBONUCLEASE P CATALYTIC SUBUNIT"/>
    <property type="match status" value="1"/>
</dbReference>
<accession>A0ABD0YMW4</accession>
<evidence type="ECO:0000256" key="13">
    <source>
        <dbReference type="ARBA" id="ARBA00023128"/>
    </source>
</evidence>
<evidence type="ECO:0000313" key="17">
    <source>
        <dbReference type="EMBL" id="KAL1132572.1"/>
    </source>
</evidence>
<evidence type="ECO:0000313" key="18">
    <source>
        <dbReference type="Proteomes" id="UP001558652"/>
    </source>
</evidence>
<dbReference type="GO" id="GO:0005739">
    <property type="term" value="C:mitochondrion"/>
    <property type="evidence" value="ECO:0007669"/>
    <property type="project" value="UniProtKB-SubCell"/>
</dbReference>
<keyword evidence="7" id="KW-0540">Nuclease</keyword>
<reference evidence="17 18" key="1">
    <citation type="submission" date="2024-07" db="EMBL/GenBank/DDBJ databases">
        <title>Chromosome-level genome assembly of the water stick insect Ranatra chinensis (Heteroptera: Nepidae).</title>
        <authorList>
            <person name="Liu X."/>
        </authorList>
    </citation>
    <scope>NUCLEOTIDE SEQUENCE [LARGE SCALE GENOMIC DNA]</scope>
    <source>
        <strain evidence="17">Cailab_2021Rc</strain>
        <tissue evidence="17">Muscle</tissue>
    </source>
</reference>
<evidence type="ECO:0000256" key="1">
    <source>
        <dbReference type="ARBA" id="ARBA00000928"/>
    </source>
</evidence>
<dbReference type="PANTHER" id="PTHR13547">
    <property type="match status" value="1"/>
</dbReference>
<protein>
    <recommendedName>
        <fullName evidence="14">Mitochondrial ribonuclease P catalytic subunit</fullName>
        <ecNumber evidence="5">3.1.26.5</ecNumber>
    </recommendedName>
    <alternativeName>
        <fullName evidence="15">Mitochondrial ribonuclease P protein 3</fullName>
    </alternativeName>
</protein>
<dbReference type="EMBL" id="JBFDAA010000005">
    <property type="protein sequence ID" value="KAL1132572.1"/>
    <property type="molecule type" value="Genomic_DNA"/>
</dbReference>
<dbReference type="GO" id="GO:0004526">
    <property type="term" value="F:ribonuclease P activity"/>
    <property type="evidence" value="ECO:0007669"/>
    <property type="project" value="UniProtKB-EC"/>
</dbReference>
<comment type="catalytic activity">
    <reaction evidence="1">
        <text>Endonucleolytic cleavage of RNA, removing 5'-extranucleotides from tRNA precursor.</text>
        <dbReference type="EC" id="3.1.26.5"/>
    </reaction>
</comment>
<dbReference type="InterPro" id="IPR011990">
    <property type="entry name" value="TPR-like_helical_dom_sf"/>
</dbReference>
<keyword evidence="6" id="KW-0819">tRNA processing</keyword>
<dbReference type="EC" id="3.1.26.5" evidence="5"/>
<keyword evidence="8" id="KW-0479">Metal-binding</keyword>
<evidence type="ECO:0000256" key="11">
    <source>
        <dbReference type="ARBA" id="ARBA00022842"/>
    </source>
</evidence>
<evidence type="ECO:0000256" key="2">
    <source>
        <dbReference type="ARBA" id="ARBA00001946"/>
    </source>
</evidence>
<evidence type="ECO:0000256" key="7">
    <source>
        <dbReference type="ARBA" id="ARBA00022722"/>
    </source>
</evidence>
<evidence type="ECO:0000256" key="10">
    <source>
        <dbReference type="ARBA" id="ARBA00022833"/>
    </source>
</evidence>
<evidence type="ECO:0000256" key="6">
    <source>
        <dbReference type="ARBA" id="ARBA00022694"/>
    </source>
</evidence>
<evidence type="ECO:0000256" key="5">
    <source>
        <dbReference type="ARBA" id="ARBA00012179"/>
    </source>
</evidence>
<keyword evidence="9" id="KW-0378">Hydrolase</keyword>
<dbReference type="InterPro" id="IPR033495">
    <property type="entry name" value="MRPP3_PIN_dom"/>
</dbReference>
<dbReference type="GO" id="GO:0046872">
    <property type="term" value="F:metal ion binding"/>
    <property type="evidence" value="ECO:0007669"/>
    <property type="project" value="UniProtKB-KW"/>
</dbReference>
<keyword evidence="11" id="KW-0460">Magnesium</keyword>
<evidence type="ECO:0000256" key="8">
    <source>
        <dbReference type="ARBA" id="ARBA00022723"/>
    </source>
</evidence>
<evidence type="ECO:0000256" key="15">
    <source>
        <dbReference type="ARBA" id="ARBA00044559"/>
    </source>
</evidence>
<feature type="domain" description="PRORP" evidence="16">
    <location>
        <begin position="238"/>
        <end position="439"/>
    </location>
</feature>
<keyword evidence="13" id="KW-0496">Mitochondrion</keyword>
<evidence type="ECO:0000256" key="4">
    <source>
        <dbReference type="ARBA" id="ARBA00007626"/>
    </source>
</evidence>
<evidence type="ECO:0000256" key="9">
    <source>
        <dbReference type="ARBA" id="ARBA00022801"/>
    </source>
</evidence>
<organism evidence="17 18">
    <name type="scientific">Ranatra chinensis</name>
    <dbReference type="NCBI Taxonomy" id="642074"/>
    <lineage>
        <taxon>Eukaryota</taxon>
        <taxon>Metazoa</taxon>
        <taxon>Ecdysozoa</taxon>
        <taxon>Arthropoda</taxon>
        <taxon>Hexapoda</taxon>
        <taxon>Insecta</taxon>
        <taxon>Pterygota</taxon>
        <taxon>Neoptera</taxon>
        <taxon>Paraneoptera</taxon>
        <taxon>Hemiptera</taxon>
        <taxon>Heteroptera</taxon>
        <taxon>Panheteroptera</taxon>
        <taxon>Nepomorpha</taxon>
        <taxon>Nepidae</taxon>
        <taxon>Ranatrinae</taxon>
        <taxon>Ranatra</taxon>
    </lineage>
</organism>
<proteinExistence type="inferred from homology"/>
<comment type="similarity">
    <text evidence="4">Belongs to the PPR family. P subfamily.</text>
</comment>
<comment type="cofactor">
    <cofactor evidence="2">
        <name>Mg(2+)</name>
        <dbReference type="ChEBI" id="CHEBI:18420"/>
    </cofactor>
</comment>
<comment type="caution">
    <text evidence="17">The sequence shown here is derived from an EMBL/GenBank/DDBJ whole genome shotgun (WGS) entry which is preliminary data.</text>
</comment>
<keyword evidence="10" id="KW-0862">Zinc</keyword>
<evidence type="ECO:0000256" key="3">
    <source>
        <dbReference type="ARBA" id="ARBA00004173"/>
    </source>
</evidence>
<evidence type="ECO:0000256" key="12">
    <source>
        <dbReference type="ARBA" id="ARBA00022946"/>
    </source>
</evidence>
<comment type="subcellular location">
    <subcellularLocation>
        <location evidence="3">Mitochondrion</location>
    </subcellularLocation>
</comment>
<keyword evidence="12" id="KW-0809">Transit peptide</keyword>
<dbReference type="Gene3D" id="1.25.40.10">
    <property type="entry name" value="Tetratricopeptide repeat domain"/>
    <property type="match status" value="1"/>
</dbReference>
<dbReference type="Proteomes" id="UP001558652">
    <property type="component" value="Unassembled WGS sequence"/>
</dbReference>
<evidence type="ECO:0000259" key="16">
    <source>
        <dbReference type="Pfam" id="PF16953"/>
    </source>
</evidence>
<dbReference type="AlphaFoldDB" id="A0ABD0YMW4"/>
<dbReference type="Pfam" id="PF16953">
    <property type="entry name" value="PRORP"/>
    <property type="match status" value="1"/>
</dbReference>
<dbReference type="Gene3D" id="3.40.50.11980">
    <property type="match status" value="1"/>
</dbReference>
<dbReference type="CDD" id="cd18718">
    <property type="entry name" value="PIN_PRORP"/>
    <property type="match status" value="1"/>
</dbReference>
<dbReference type="GO" id="GO:0008033">
    <property type="term" value="P:tRNA processing"/>
    <property type="evidence" value="ECO:0007669"/>
    <property type="project" value="UniProtKB-KW"/>
</dbReference>
<dbReference type="InterPro" id="IPR031595">
    <property type="entry name" value="PRORP_C"/>
</dbReference>
<sequence length="442" mass="50080">MKQLDLLTSFITASNELSEVALSDLKKSVFLLGTDINEKNFDAVFIELCTQNNMFTAGKSFFQMLQNQNRLNLASIGKFLRLCFALRDSCSEEDKLLIKLLCCDLTEKYPVLDVGTYESIILGISVTDSWKESMNILQKAKEVGSPISRVYSAIAEAAFSNRDFELGWAILDELLQMNKEPDISVYKKWLCTNKDDNALNRLLSFISTHNIVITQELSDLIVDNYQRLKSSPASITKISSTGICNNCTKSLQPVDVTPEEFMLLKDSFLKPVLIGNDVYLKSKPGEIDAYLKFLTNAGRVDVVLDGLNIAYAAGIKKSSPKVHSKMLMDVVKYFVARNMRVMVIGRKHMVTWPKKNMDFIFKSSSTFLADNVSSDDPLLLFGAMYSGLGTIFVSRDLMKSHKFLIKESNIRQIFERWQQKHQYYLKHVDISGNVTFQVIIFV</sequence>